<evidence type="ECO:0000313" key="3">
    <source>
        <dbReference type="Proteomes" id="UP000464378"/>
    </source>
</evidence>
<dbReference type="Proteomes" id="UP000464378">
    <property type="component" value="Chromosome"/>
</dbReference>
<dbReference type="AlphaFoldDB" id="A0A6C2YKS7"/>
<accession>A0A6C2YKS7</accession>
<sequence length="137" mass="14864">MHRTIPFTLFAAMLVAFAGSPPARAQPAPPQPIQSPLNERLTRWAAMPLNLARGYRVIGRFGAADQSPCGPSREAAARQPRMGAAEFGDFAGPDADQLGDLVIRPGAPLLVLEQHYRGTHSIRPPSPLPMHFICPHR</sequence>
<dbReference type="KEGG" id="tim:GMBLW1_17800"/>
<evidence type="ECO:0000313" key="2">
    <source>
        <dbReference type="EMBL" id="VIP02180.1"/>
    </source>
</evidence>
<proteinExistence type="predicted"/>
<feature type="chain" id="PRO_5036172739" evidence="1">
    <location>
        <begin position="26"/>
        <end position="137"/>
    </location>
</feature>
<dbReference type="EMBL" id="LR593887">
    <property type="protein sequence ID" value="VTS00627.1"/>
    <property type="molecule type" value="Genomic_DNA"/>
</dbReference>
<keyword evidence="1" id="KW-0732">Signal</keyword>
<feature type="signal peptide" evidence="1">
    <location>
        <begin position="1"/>
        <end position="25"/>
    </location>
</feature>
<protein>
    <submittedName>
        <fullName evidence="2">Uncharacterized protein</fullName>
    </submittedName>
</protein>
<reference evidence="2" key="1">
    <citation type="submission" date="2019-04" db="EMBL/GenBank/DDBJ databases">
        <authorList>
            <consortium name="Science for Life Laboratories"/>
        </authorList>
    </citation>
    <scope>NUCLEOTIDE SEQUENCE</scope>
    <source>
        <strain evidence="2">MBLW1</strain>
    </source>
</reference>
<gene>
    <name evidence="2" type="ORF">GMBLW1_17800</name>
</gene>
<keyword evidence="3" id="KW-1185">Reference proteome</keyword>
<dbReference type="EMBL" id="LR586016">
    <property type="protein sequence ID" value="VIP02180.1"/>
    <property type="molecule type" value="Genomic_DNA"/>
</dbReference>
<name>A0A6C2YKS7_9BACT</name>
<organism evidence="2">
    <name type="scientific">Tuwongella immobilis</name>
    <dbReference type="NCBI Taxonomy" id="692036"/>
    <lineage>
        <taxon>Bacteria</taxon>
        <taxon>Pseudomonadati</taxon>
        <taxon>Planctomycetota</taxon>
        <taxon>Planctomycetia</taxon>
        <taxon>Gemmatales</taxon>
        <taxon>Gemmataceae</taxon>
        <taxon>Tuwongella</taxon>
    </lineage>
</organism>
<evidence type="ECO:0000256" key="1">
    <source>
        <dbReference type="SAM" id="SignalP"/>
    </source>
</evidence>
<dbReference type="InParanoid" id="A0A6C2YKS7"/>